<evidence type="ECO:0000259" key="2">
    <source>
        <dbReference type="Pfam" id="PF07583"/>
    </source>
</evidence>
<proteinExistence type="predicted"/>
<feature type="signal peptide" evidence="1">
    <location>
        <begin position="1"/>
        <end position="23"/>
    </location>
</feature>
<dbReference type="Pfam" id="PF07587">
    <property type="entry name" value="PSD1"/>
    <property type="match status" value="1"/>
</dbReference>
<dbReference type="PANTHER" id="PTHR35889:SF3">
    <property type="entry name" value="F-BOX DOMAIN-CONTAINING PROTEIN"/>
    <property type="match status" value="1"/>
</dbReference>
<gene>
    <name evidence="5" type="ORF">Enr13x_10680</name>
</gene>
<dbReference type="GO" id="GO:0020037">
    <property type="term" value="F:heme binding"/>
    <property type="evidence" value="ECO:0007669"/>
    <property type="project" value="InterPro"/>
</dbReference>
<accession>A0A518HK95</accession>
<dbReference type="Proteomes" id="UP000319004">
    <property type="component" value="Chromosome"/>
</dbReference>
<organism evidence="5 6">
    <name type="scientific">Stieleria neptunia</name>
    <dbReference type="NCBI Taxonomy" id="2527979"/>
    <lineage>
        <taxon>Bacteria</taxon>
        <taxon>Pseudomonadati</taxon>
        <taxon>Planctomycetota</taxon>
        <taxon>Planctomycetia</taxon>
        <taxon>Pirellulales</taxon>
        <taxon>Pirellulaceae</taxon>
        <taxon>Stieleria</taxon>
    </lineage>
</organism>
<sequence precursor="true">MSRLAMRLMVLLGLLVVPTSSDADDYETFERKVRPLLVEHCYKCHSAEAKTLHGGLRLDTAEGVRQGGDSGAVVVAGKPDESLLIETLRYGGDIQMPPDGKLSPSDLATLTNWVQQGASFPPSEQTEHAHHGAIDFDEGRRFWSFQPVQPQPLPDVDGSDWPQTLLDSFVLAAMQRHDLTPTSAANRATLVRRLCFDVTGLPPTPAMVRDFVDDASPDAYRRLVDRLLDSPKYGEKWGRWWLDMARYTDRTASWLYQTGQSHFYRDWVVDAFNQDMSYDEFVRRQLATDLMPETGPRDLPALGFISLSPTYWKELKLPCEIIKVIVADEWEERVDAVSRTFLGLTVACARCHDHKFDPISTEDYYALAGIFASCRQVERPLVPEEEYEPVRLAREQVAELEAEIAKRKREKPAPAETIANLTAKIKSIKASTPRYDMPMANALTEESMFVVRAGKTPQDGTKLEYRAQPRDLPAFIRGNPNRPGQVVPRRFLTVLSGQSEPYRNGSGRLELAESILTDAAPLTARVIVNRIWLAHFGQGLVDTPSNFGTQGSRPSHPELLDDLAARFIASGWSMKQLHRQILLSATWQQSSSAGQDSFQRDPENRWLSRMNPRRLTYEEWRDSMLSASGELNLAIGGPSIDLDANSNRRRTLYATVHRRDMSPTLMVHDFPDPTQHSPQRTPTITALQGLYALNGPLLLKQSQSLITRLQRDAPNDPAAQIHQLYWLLFSRPPDDRELRIGLQFLKPTDATSPATRLQPYAHALLVSNQALFVE</sequence>
<dbReference type="Pfam" id="PF07583">
    <property type="entry name" value="PSCyt2"/>
    <property type="match status" value="1"/>
</dbReference>
<feature type="domain" description="DUF1553" evidence="3">
    <location>
        <begin position="507"/>
        <end position="744"/>
    </location>
</feature>
<dbReference type="InterPro" id="IPR011429">
    <property type="entry name" value="Cyt_c_Planctomycete-type"/>
</dbReference>
<evidence type="ECO:0000259" key="4">
    <source>
        <dbReference type="Pfam" id="PF07635"/>
    </source>
</evidence>
<dbReference type="InterPro" id="IPR011444">
    <property type="entry name" value="DUF1549"/>
</dbReference>
<dbReference type="Pfam" id="PF07635">
    <property type="entry name" value="PSCyt1"/>
    <property type="match status" value="1"/>
</dbReference>
<dbReference type="SUPFAM" id="SSF46626">
    <property type="entry name" value="Cytochrome c"/>
    <property type="match status" value="1"/>
</dbReference>
<evidence type="ECO:0000256" key="1">
    <source>
        <dbReference type="SAM" id="SignalP"/>
    </source>
</evidence>
<dbReference type="GO" id="GO:0009055">
    <property type="term" value="F:electron transfer activity"/>
    <property type="evidence" value="ECO:0007669"/>
    <property type="project" value="InterPro"/>
</dbReference>
<evidence type="ECO:0000313" key="5">
    <source>
        <dbReference type="EMBL" id="QDV41230.1"/>
    </source>
</evidence>
<feature type="domain" description="Cytochrome C Planctomycete-type" evidence="4">
    <location>
        <begin position="41"/>
        <end position="100"/>
    </location>
</feature>
<dbReference type="PANTHER" id="PTHR35889">
    <property type="entry name" value="CYCLOINULO-OLIGOSACCHARIDE FRUCTANOTRANSFERASE-RELATED"/>
    <property type="match status" value="1"/>
</dbReference>
<feature type="chain" id="PRO_5021906950" evidence="1">
    <location>
        <begin position="24"/>
        <end position="774"/>
    </location>
</feature>
<keyword evidence="6" id="KW-1185">Reference proteome</keyword>
<reference evidence="5 6" key="1">
    <citation type="submission" date="2019-03" db="EMBL/GenBank/DDBJ databases">
        <title>Deep-cultivation of Planctomycetes and their phenomic and genomic characterization uncovers novel biology.</title>
        <authorList>
            <person name="Wiegand S."/>
            <person name="Jogler M."/>
            <person name="Boedeker C."/>
            <person name="Pinto D."/>
            <person name="Vollmers J."/>
            <person name="Rivas-Marin E."/>
            <person name="Kohn T."/>
            <person name="Peeters S.H."/>
            <person name="Heuer A."/>
            <person name="Rast P."/>
            <person name="Oberbeckmann S."/>
            <person name="Bunk B."/>
            <person name="Jeske O."/>
            <person name="Meyerdierks A."/>
            <person name="Storesund J.E."/>
            <person name="Kallscheuer N."/>
            <person name="Luecker S."/>
            <person name="Lage O.M."/>
            <person name="Pohl T."/>
            <person name="Merkel B.J."/>
            <person name="Hornburger P."/>
            <person name="Mueller R.-W."/>
            <person name="Bruemmer F."/>
            <person name="Labrenz M."/>
            <person name="Spormann A.M."/>
            <person name="Op den Camp H."/>
            <person name="Overmann J."/>
            <person name="Amann R."/>
            <person name="Jetten M.S.M."/>
            <person name="Mascher T."/>
            <person name="Medema M.H."/>
            <person name="Devos D.P."/>
            <person name="Kaster A.-K."/>
            <person name="Ovreas L."/>
            <person name="Rohde M."/>
            <person name="Galperin M.Y."/>
            <person name="Jogler C."/>
        </authorList>
    </citation>
    <scope>NUCLEOTIDE SEQUENCE [LARGE SCALE GENOMIC DNA]</scope>
    <source>
        <strain evidence="5 6">Enr13</strain>
    </source>
</reference>
<dbReference type="AlphaFoldDB" id="A0A518HK95"/>
<evidence type="ECO:0000259" key="3">
    <source>
        <dbReference type="Pfam" id="PF07587"/>
    </source>
</evidence>
<dbReference type="InterPro" id="IPR036909">
    <property type="entry name" value="Cyt_c-like_dom_sf"/>
</dbReference>
<feature type="domain" description="DUF1549" evidence="2">
    <location>
        <begin position="166"/>
        <end position="375"/>
    </location>
</feature>
<dbReference type="InterPro" id="IPR022655">
    <property type="entry name" value="DUF1553"/>
</dbReference>
<keyword evidence="1" id="KW-0732">Signal</keyword>
<dbReference type="KEGG" id="snep:Enr13x_10680"/>
<dbReference type="EMBL" id="CP037423">
    <property type="protein sequence ID" value="QDV41230.1"/>
    <property type="molecule type" value="Genomic_DNA"/>
</dbReference>
<name>A0A518HK95_9BACT</name>
<dbReference type="RefSeq" id="WP_197455795.1">
    <property type="nucleotide sequence ID" value="NZ_CP037423.1"/>
</dbReference>
<evidence type="ECO:0000313" key="6">
    <source>
        <dbReference type="Proteomes" id="UP000319004"/>
    </source>
</evidence>
<protein>
    <submittedName>
        <fullName evidence="5">Planctomycete cytochrome C</fullName>
    </submittedName>
</protein>